<dbReference type="Pfam" id="PF02789">
    <property type="entry name" value="Peptidase_M17_N"/>
    <property type="match status" value="1"/>
</dbReference>
<sequence>MSLPSLEISTQPAIDIPGQVLVLGVRSTADGPELLIEDAALQAALGAIGATGSADQLLRLPGSDAADSIALIGLGAATDADALRYAAGSALRQLRGVDRVVLALPADDAASLAAVAEGAGLGAYRFAGYKSAGNGEDRGPASAVVIPTAVEDAAAILERARVVAEAVHRVRDLVNTPANDLYPGNLAERAAELAAVAGVDAAILDEDALAAGGFGGLLGVGSGSPRGPRMVRLDWNPAGAERHLALVGKGITFDTGGSRSSRPRRWSA</sequence>
<dbReference type="GO" id="GO:0006508">
    <property type="term" value="P:proteolysis"/>
    <property type="evidence" value="ECO:0007669"/>
    <property type="project" value="UniProtKB-KW"/>
</dbReference>
<dbReference type="InterPro" id="IPR008283">
    <property type="entry name" value="Peptidase_M17_N"/>
</dbReference>
<evidence type="ECO:0000256" key="6">
    <source>
        <dbReference type="ARBA" id="ARBA00049972"/>
    </source>
</evidence>
<dbReference type="InterPro" id="IPR000819">
    <property type="entry name" value="Peptidase_M17_C"/>
</dbReference>
<dbReference type="EMBL" id="BSUL01000001">
    <property type="protein sequence ID" value="GMA27673.1"/>
    <property type="molecule type" value="Genomic_DNA"/>
</dbReference>
<organism evidence="11 12">
    <name type="scientific">Arenivirga flava</name>
    <dbReference type="NCBI Taxonomy" id="1930060"/>
    <lineage>
        <taxon>Bacteria</taxon>
        <taxon>Bacillati</taxon>
        <taxon>Actinomycetota</taxon>
        <taxon>Actinomycetes</taxon>
        <taxon>Micrococcales</taxon>
        <taxon>Microbacteriaceae</taxon>
        <taxon>Arenivirga</taxon>
    </lineage>
</organism>
<dbReference type="InterPro" id="IPR043472">
    <property type="entry name" value="Macro_dom-like"/>
</dbReference>
<evidence type="ECO:0000256" key="5">
    <source>
        <dbReference type="ARBA" id="ARBA00033172"/>
    </source>
</evidence>
<dbReference type="Proteomes" id="UP001157160">
    <property type="component" value="Unassembled WGS sequence"/>
</dbReference>
<reference evidence="11 12" key="1">
    <citation type="journal article" date="2014" name="Int. J. Syst. Evol. Microbiol.">
        <title>Complete genome sequence of Corynebacterium casei LMG S-19264T (=DSM 44701T), isolated from a smear-ripened cheese.</title>
        <authorList>
            <consortium name="US DOE Joint Genome Institute (JGI-PGF)"/>
            <person name="Walter F."/>
            <person name="Albersmeier A."/>
            <person name="Kalinowski J."/>
            <person name="Ruckert C."/>
        </authorList>
    </citation>
    <scope>NUCLEOTIDE SEQUENCE [LARGE SCALE GENOMIC DNA]</scope>
    <source>
        <strain evidence="11 12">NBRC 112289</strain>
    </source>
</reference>
<evidence type="ECO:0000259" key="10">
    <source>
        <dbReference type="Pfam" id="PF02789"/>
    </source>
</evidence>
<protein>
    <recommendedName>
        <fullName evidence="7">Probable cytosol aminopeptidase</fullName>
    </recommendedName>
    <alternativeName>
        <fullName evidence="8">Leucine aminopeptidase</fullName>
    </alternativeName>
    <alternativeName>
        <fullName evidence="5">Leucyl aminopeptidase</fullName>
    </alternativeName>
</protein>
<dbReference type="Gene3D" id="3.40.220.10">
    <property type="entry name" value="Leucine Aminopeptidase, subunit E, domain 1"/>
    <property type="match status" value="1"/>
</dbReference>
<evidence type="ECO:0000256" key="2">
    <source>
        <dbReference type="ARBA" id="ARBA00022438"/>
    </source>
</evidence>
<evidence type="ECO:0000313" key="12">
    <source>
        <dbReference type="Proteomes" id="UP001157160"/>
    </source>
</evidence>
<dbReference type="AlphaFoldDB" id="A0AA37XAK5"/>
<dbReference type="SUPFAM" id="SSF53187">
    <property type="entry name" value="Zn-dependent exopeptidases"/>
    <property type="match status" value="1"/>
</dbReference>
<comment type="similarity">
    <text evidence="1">Belongs to the peptidase M17 family.</text>
</comment>
<keyword evidence="2" id="KW-0031">Aminopeptidase</keyword>
<dbReference type="InterPro" id="IPR011356">
    <property type="entry name" value="Leucine_aapep/pepB"/>
</dbReference>
<feature type="domain" description="Cytosol aminopeptidase" evidence="9">
    <location>
        <begin position="170"/>
        <end position="258"/>
    </location>
</feature>
<dbReference type="SUPFAM" id="SSF52949">
    <property type="entry name" value="Macro domain-like"/>
    <property type="match status" value="1"/>
</dbReference>
<evidence type="ECO:0000313" key="11">
    <source>
        <dbReference type="EMBL" id="GMA27673.1"/>
    </source>
</evidence>
<evidence type="ECO:0000256" key="3">
    <source>
        <dbReference type="ARBA" id="ARBA00022670"/>
    </source>
</evidence>
<evidence type="ECO:0000259" key="9">
    <source>
        <dbReference type="Pfam" id="PF00883"/>
    </source>
</evidence>
<dbReference type="PANTHER" id="PTHR11963">
    <property type="entry name" value="LEUCINE AMINOPEPTIDASE-RELATED"/>
    <property type="match status" value="1"/>
</dbReference>
<proteinExistence type="inferred from homology"/>
<comment type="caution">
    <text evidence="11">The sequence shown here is derived from an EMBL/GenBank/DDBJ whole genome shotgun (WGS) entry which is preliminary data.</text>
</comment>
<evidence type="ECO:0000256" key="1">
    <source>
        <dbReference type="ARBA" id="ARBA00009528"/>
    </source>
</evidence>
<dbReference type="Gene3D" id="3.40.630.10">
    <property type="entry name" value="Zn peptidases"/>
    <property type="match status" value="1"/>
</dbReference>
<comment type="function">
    <text evidence="6">Presumably involved in the processing and regular turnover of intracellular proteins. Catalyzes the removal of unsubstituted N-terminal amino acids from various peptides.</text>
</comment>
<evidence type="ECO:0000256" key="8">
    <source>
        <dbReference type="ARBA" id="ARBA00050061"/>
    </source>
</evidence>
<accession>A0AA37XAK5</accession>
<gene>
    <name evidence="11" type="ORF">GCM10025874_09260</name>
</gene>
<dbReference type="GO" id="GO:0005737">
    <property type="term" value="C:cytoplasm"/>
    <property type="evidence" value="ECO:0007669"/>
    <property type="project" value="InterPro"/>
</dbReference>
<keyword evidence="4" id="KW-0378">Hydrolase</keyword>
<dbReference type="GO" id="GO:0070006">
    <property type="term" value="F:metalloaminopeptidase activity"/>
    <property type="evidence" value="ECO:0007669"/>
    <property type="project" value="InterPro"/>
</dbReference>
<name>A0AA37XAK5_9MICO</name>
<dbReference type="Pfam" id="PF00883">
    <property type="entry name" value="Peptidase_M17"/>
    <property type="match status" value="1"/>
</dbReference>
<evidence type="ECO:0000256" key="7">
    <source>
        <dbReference type="ARBA" id="ARBA00050021"/>
    </source>
</evidence>
<dbReference type="PANTHER" id="PTHR11963:SF23">
    <property type="entry name" value="CYTOSOL AMINOPEPTIDASE"/>
    <property type="match status" value="1"/>
</dbReference>
<keyword evidence="12" id="KW-1185">Reference proteome</keyword>
<feature type="domain" description="Peptidase M17 leucyl aminopeptidase N-terminal" evidence="10">
    <location>
        <begin position="40"/>
        <end position="131"/>
    </location>
</feature>
<evidence type="ECO:0000256" key="4">
    <source>
        <dbReference type="ARBA" id="ARBA00022801"/>
    </source>
</evidence>
<keyword evidence="3" id="KW-0645">Protease</keyword>
<dbReference type="GO" id="GO:0030145">
    <property type="term" value="F:manganese ion binding"/>
    <property type="evidence" value="ECO:0007669"/>
    <property type="project" value="InterPro"/>
</dbReference>